<dbReference type="InterPro" id="IPR005993">
    <property type="entry name" value="GMPR"/>
</dbReference>
<dbReference type="PROSITE" id="PS00487">
    <property type="entry name" value="IMP_DH_GMP_RED"/>
    <property type="match status" value="1"/>
</dbReference>
<dbReference type="SMART" id="SM01240">
    <property type="entry name" value="IMPDH"/>
    <property type="match status" value="1"/>
</dbReference>
<dbReference type="InterPro" id="IPR001093">
    <property type="entry name" value="IMP_DH_GMPRt"/>
</dbReference>
<dbReference type="PIRSF" id="PIRSF000235">
    <property type="entry name" value="GMP_reductase"/>
    <property type="match status" value="1"/>
</dbReference>
<evidence type="ECO:0000259" key="12">
    <source>
        <dbReference type="Pfam" id="PF00478"/>
    </source>
</evidence>
<dbReference type="SUPFAM" id="SSF51412">
    <property type="entry name" value="Inosine monophosphate dehydrogenase (IMPDH)"/>
    <property type="match status" value="1"/>
</dbReference>
<dbReference type="FunFam" id="3.20.20.70:FF:000012">
    <property type="entry name" value="GMP reductase"/>
    <property type="match status" value="1"/>
</dbReference>
<evidence type="ECO:0000256" key="4">
    <source>
        <dbReference type="ARBA" id="ARBA00022958"/>
    </source>
</evidence>
<feature type="active site" description="Thioimidate intermediate" evidence="8 9">
    <location>
        <position position="186"/>
    </location>
</feature>
<sequence>MPNIINDIKLDFKDVLLRPKRSTLKSRFDVDLFRDITFRNSKLAYQGIPVMASNMDTVGTFEMAKALSKHGLFTTIHKYYTADEWKVFAIRNPECLKNVAASSGTGNEDFERLSMILATIPELTFICIDVANGYSQHFVEYVRRVRLEFPFHTIIAGNVVTGEMVEELILSGADIIKVGIGPGSVCTTRMKTGVGYPQLSAVIECADAAHGLKGHIISDGGCTCPGDIAKAFGAGADFVMAGGMFAGHDECGGETIQKNGKKYKLFYGMASNTAMKKHAGGVADYRSSEGKTVEVAHKGAVESTILDMLGGLRSACTYVGASRLRELPKRATFIRCNQQINNIYGPPM</sequence>
<feature type="binding site" evidence="8">
    <location>
        <begin position="219"/>
        <end position="221"/>
    </location>
    <ligand>
        <name>GMP</name>
        <dbReference type="ChEBI" id="CHEBI:58115"/>
    </ligand>
</feature>
<feature type="binding site" description="in other chain" evidence="8">
    <location>
        <begin position="180"/>
        <end position="181"/>
    </location>
    <ligand>
        <name>NADP(+)</name>
        <dbReference type="ChEBI" id="CHEBI:58349"/>
        <note>ligand shared between two neighboring subunits</note>
    </ligand>
</feature>
<evidence type="ECO:0000256" key="9">
    <source>
        <dbReference type="PIRSR" id="PIRSR000235-1"/>
    </source>
</evidence>
<feature type="binding site" description="in other chain" evidence="8">
    <location>
        <position position="269"/>
    </location>
    <ligand>
        <name>NADP(+)</name>
        <dbReference type="ChEBI" id="CHEBI:58349"/>
        <note>ligand shared between two neighboring subunits</note>
    </ligand>
</feature>
<comment type="caution">
    <text evidence="8">Lacks conserved residue(s) required for the propagation of feature annotation.</text>
</comment>
<dbReference type="EC" id="1.7.1.7" evidence="8"/>
<evidence type="ECO:0000256" key="2">
    <source>
        <dbReference type="ARBA" id="ARBA00022723"/>
    </source>
</evidence>
<dbReference type="InterPro" id="IPR013785">
    <property type="entry name" value="Aldolase_TIM"/>
</dbReference>
<keyword evidence="5 8" id="KW-0560">Oxidoreductase</keyword>
<dbReference type="InterPro" id="IPR015875">
    <property type="entry name" value="IMP_DH/GMP_Rdtase_CS"/>
</dbReference>
<dbReference type="Pfam" id="PF00478">
    <property type="entry name" value="IMPDH"/>
    <property type="match status" value="1"/>
</dbReference>
<keyword evidence="3 8" id="KW-0521">NADP</keyword>
<feature type="binding site" description="in other chain" evidence="8">
    <location>
        <position position="78"/>
    </location>
    <ligand>
        <name>NADP(+)</name>
        <dbReference type="ChEBI" id="CHEBI:58349"/>
        <note>ligand shared between two neighboring subunits</note>
    </ligand>
</feature>
<feature type="binding site" evidence="8">
    <location>
        <begin position="268"/>
        <end position="270"/>
    </location>
    <ligand>
        <name>GMP</name>
        <dbReference type="ChEBI" id="CHEBI:58115"/>
    </ligand>
</feature>
<feature type="binding site" evidence="8">
    <location>
        <begin position="26"/>
        <end position="27"/>
    </location>
    <ligand>
        <name>NADP(+)</name>
        <dbReference type="ChEBI" id="CHEBI:58349"/>
        <note>ligand shared between two neighboring subunits</note>
    </ligand>
</feature>
<evidence type="ECO:0000256" key="7">
    <source>
        <dbReference type="ARBA" id="ARBA00048616"/>
    </source>
</evidence>
<feature type="binding site" evidence="8">
    <location>
        <position position="189"/>
    </location>
    <ligand>
        <name>K(+)</name>
        <dbReference type="ChEBI" id="CHEBI:29103"/>
    </ligand>
</feature>
<gene>
    <name evidence="14" type="primary">LOC105364755</name>
</gene>
<accession>A0AAJ6YN05</accession>
<dbReference type="GO" id="GO:0006163">
    <property type="term" value="P:purine nucleotide metabolic process"/>
    <property type="evidence" value="ECO:0007669"/>
    <property type="project" value="UniProtKB-UniRule"/>
</dbReference>
<evidence type="ECO:0000256" key="5">
    <source>
        <dbReference type="ARBA" id="ARBA00023002"/>
    </source>
</evidence>
<organism evidence="13 14">
    <name type="scientific">Ceratosolen solmsi marchali</name>
    <dbReference type="NCBI Taxonomy" id="326594"/>
    <lineage>
        <taxon>Eukaryota</taxon>
        <taxon>Metazoa</taxon>
        <taxon>Ecdysozoa</taxon>
        <taxon>Arthropoda</taxon>
        <taxon>Hexapoda</taxon>
        <taxon>Insecta</taxon>
        <taxon>Pterygota</taxon>
        <taxon>Neoptera</taxon>
        <taxon>Endopterygota</taxon>
        <taxon>Hymenoptera</taxon>
        <taxon>Apocrita</taxon>
        <taxon>Proctotrupomorpha</taxon>
        <taxon>Chalcidoidea</taxon>
        <taxon>Agaonidae</taxon>
        <taxon>Agaoninae</taxon>
        <taxon>Ceratosolen</taxon>
    </lineage>
</organism>
<feature type="binding site" description="in other chain" evidence="8">
    <location>
        <begin position="129"/>
        <end position="131"/>
    </location>
    <ligand>
        <name>NADP(+)</name>
        <dbReference type="ChEBI" id="CHEBI:58349"/>
        <note>ligand shared between two neighboring subunits</note>
    </ligand>
</feature>
<evidence type="ECO:0000313" key="14">
    <source>
        <dbReference type="RefSeq" id="XP_011501065.1"/>
    </source>
</evidence>
<keyword evidence="4 8" id="KW-0630">Potassium</keyword>
<feature type="domain" description="IMP dehydrogenase/GMP reductase" evidence="12">
    <location>
        <begin position="10"/>
        <end position="337"/>
    </location>
</feature>
<dbReference type="GO" id="GO:0003920">
    <property type="term" value="F:GMP reductase activity"/>
    <property type="evidence" value="ECO:0007669"/>
    <property type="project" value="UniProtKB-UniRule"/>
</dbReference>
<dbReference type="PANTHER" id="PTHR43170:SF5">
    <property type="entry name" value="GMP REDUCTASE"/>
    <property type="match status" value="1"/>
</dbReference>
<dbReference type="Gene3D" id="3.20.20.70">
    <property type="entry name" value="Aldolase class I"/>
    <property type="match status" value="1"/>
</dbReference>
<dbReference type="NCBIfam" id="TIGR01305">
    <property type="entry name" value="GMP_reduct_1"/>
    <property type="match status" value="1"/>
</dbReference>
<comment type="catalytic activity">
    <reaction evidence="7 8 11">
        <text>IMP + NH4(+) + NADP(+) = GMP + NADPH + 2 H(+)</text>
        <dbReference type="Rhea" id="RHEA:17185"/>
        <dbReference type="ChEBI" id="CHEBI:15378"/>
        <dbReference type="ChEBI" id="CHEBI:28938"/>
        <dbReference type="ChEBI" id="CHEBI:57783"/>
        <dbReference type="ChEBI" id="CHEBI:58053"/>
        <dbReference type="ChEBI" id="CHEBI:58115"/>
        <dbReference type="ChEBI" id="CHEBI:58349"/>
        <dbReference type="EC" id="1.7.1.7"/>
    </reaction>
</comment>
<dbReference type="NCBIfam" id="NF003470">
    <property type="entry name" value="PRK05096.1"/>
    <property type="match status" value="1"/>
</dbReference>
<keyword evidence="1 8" id="KW-0659">Purine metabolism</keyword>
<feature type="binding site" evidence="8 10">
    <location>
        <position position="181"/>
    </location>
    <ligand>
        <name>K(+)</name>
        <dbReference type="ChEBI" id="CHEBI:29103"/>
    </ligand>
</feature>
<dbReference type="CDD" id="cd00381">
    <property type="entry name" value="IMPDH"/>
    <property type="match status" value="1"/>
</dbReference>
<dbReference type="GO" id="GO:0006144">
    <property type="term" value="P:purine nucleobase metabolic process"/>
    <property type="evidence" value="ECO:0007669"/>
    <property type="project" value="UniProtKB-KW"/>
</dbReference>
<dbReference type="GO" id="GO:1902560">
    <property type="term" value="C:GMP reductase complex"/>
    <property type="evidence" value="ECO:0007669"/>
    <property type="project" value="InterPro"/>
</dbReference>
<reference evidence="14" key="1">
    <citation type="submission" date="2025-08" db="UniProtKB">
        <authorList>
            <consortium name="RefSeq"/>
        </authorList>
    </citation>
    <scope>IDENTIFICATION</scope>
</reference>
<comment type="subunit">
    <text evidence="8">Homotetramer.</text>
</comment>
<dbReference type="Proteomes" id="UP000695007">
    <property type="component" value="Unplaced"/>
</dbReference>
<evidence type="ECO:0000256" key="1">
    <source>
        <dbReference type="ARBA" id="ARBA00022631"/>
    </source>
</evidence>
<dbReference type="GeneID" id="105364755"/>
<dbReference type="HAMAP" id="MF_00596">
    <property type="entry name" value="GMP_reduct_type1"/>
    <property type="match status" value="1"/>
</dbReference>
<feature type="binding site" evidence="8">
    <location>
        <position position="186"/>
    </location>
    <ligand>
        <name>K(+)</name>
        <dbReference type="ChEBI" id="CHEBI:29103"/>
    </ligand>
</feature>
<feature type="binding site" evidence="8">
    <location>
        <begin position="242"/>
        <end position="243"/>
    </location>
    <ligand>
        <name>GMP</name>
        <dbReference type="ChEBI" id="CHEBI:58115"/>
    </ligand>
</feature>
<evidence type="ECO:0000256" key="8">
    <source>
        <dbReference type="HAMAP-Rule" id="MF_03195"/>
    </source>
</evidence>
<comment type="function">
    <text evidence="6 8 11">Catalyzes the irreversible NADPH-dependent deamination of GMP to IMP. It functions in the conversion of nucleobase, nucleoside and nucleotide derivatives of G to A nucleotides, and in maintaining the intracellular balance of A and G nucleotides.</text>
</comment>
<evidence type="ECO:0000256" key="10">
    <source>
        <dbReference type="PIRSR" id="PIRSR000235-3"/>
    </source>
</evidence>
<protein>
    <recommendedName>
        <fullName evidence="8">GMP reductase</fullName>
        <shortName evidence="8">GMPR</shortName>
        <ecNumber evidence="8">1.7.1.7</ecNumber>
    </recommendedName>
    <alternativeName>
        <fullName evidence="8">Guanosine 5'-monophosphate oxidoreductase</fullName>
        <shortName evidence="8">Guanosine monophosphate reductase</shortName>
    </alternativeName>
</protein>
<dbReference type="InterPro" id="IPR050139">
    <property type="entry name" value="GMP_reductase"/>
</dbReference>
<evidence type="ECO:0000256" key="11">
    <source>
        <dbReference type="RuleBase" id="RU003929"/>
    </source>
</evidence>
<feature type="binding site" evidence="8">
    <location>
        <begin position="314"/>
        <end position="317"/>
    </location>
    <ligand>
        <name>NADP(+)</name>
        <dbReference type="ChEBI" id="CHEBI:58349"/>
        <note>ligand shared between two neighboring subunits</note>
    </ligand>
</feature>
<feature type="binding site" description="in other chain" evidence="8">
    <location>
        <begin position="285"/>
        <end position="286"/>
    </location>
    <ligand>
        <name>NADP(+)</name>
        <dbReference type="ChEBI" id="CHEBI:58349"/>
        <note>ligand shared between two neighboring subunits</note>
    </ligand>
</feature>
<evidence type="ECO:0000256" key="3">
    <source>
        <dbReference type="ARBA" id="ARBA00022857"/>
    </source>
</evidence>
<dbReference type="RefSeq" id="XP_011501065.1">
    <property type="nucleotide sequence ID" value="XM_011502763.1"/>
</dbReference>
<dbReference type="AlphaFoldDB" id="A0AAJ6YN05"/>
<name>A0AAJ6YN05_9HYME</name>
<dbReference type="KEGG" id="csol:105364755"/>
<feature type="binding site" evidence="8 10">
    <location>
        <position position="183"/>
    </location>
    <ligand>
        <name>K(+)</name>
        <dbReference type="ChEBI" id="CHEBI:29103"/>
    </ligand>
</feature>
<comment type="similarity">
    <text evidence="8">Belongs to the IMPDH/GMPR family. GuaC type 1 subfamily.</text>
</comment>
<feature type="active site" description="Proton donor/acceptor" evidence="8">
    <location>
        <position position="188"/>
    </location>
</feature>
<evidence type="ECO:0000256" key="6">
    <source>
        <dbReference type="ARBA" id="ARBA00037691"/>
    </source>
</evidence>
<keyword evidence="2 8" id="KW-0479">Metal-binding</keyword>
<proteinExistence type="inferred from homology"/>
<dbReference type="PANTHER" id="PTHR43170">
    <property type="entry name" value="GMP REDUCTASE"/>
    <property type="match status" value="1"/>
</dbReference>
<keyword evidence="13" id="KW-1185">Reference proteome</keyword>
<dbReference type="GO" id="GO:0046872">
    <property type="term" value="F:metal ion binding"/>
    <property type="evidence" value="ECO:0007669"/>
    <property type="project" value="UniProtKB-KW"/>
</dbReference>
<evidence type="ECO:0000313" key="13">
    <source>
        <dbReference type="Proteomes" id="UP000695007"/>
    </source>
</evidence>